<name>A0A0H5QPS7_9EUKA</name>
<organism evidence="1">
    <name type="scientific">Spongospora subterranea</name>
    <dbReference type="NCBI Taxonomy" id="70186"/>
    <lineage>
        <taxon>Eukaryota</taxon>
        <taxon>Sar</taxon>
        <taxon>Rhizaria</taxon>
        <taxon>Endomyxa</taxon>
        <taxon>Phytomyxea</taxon>
        <taxon>Plasmodiophorida</taxon>
        <taxon>Plasmodiophoridae</taxon>
        <taxon>Spongospora</taxon>
    </lineage>
</organism>
<feature type="non-terminal residue" evidence="1">
    <location>
        <position position="1"/>
    </location>
</feature>
<accession>A0A0H5QPS7</accession>
<protein>
    <submittedName>
        <fullName evidence="1">Uncharacterized protein</fullName>
    </submittedName>
</protein>
<dbReference type="AlphaFoldDB" id="A0A0H5QPS7"/>
<proteinExistence type="predicted"/>
<reference evidence="1" key="1">
    <citation type="submission" date="2015-04" db="EMBL/GenBank/DDBJ databases">
        <title>The genome sequence of the plant pathogenic Rhizarian Plasmodiophora brassicae reveals insights in its biotrophic life cycle and the origin of chitin synthesis.</title>
        <authorList>
            <person name="Schwelm A."/>
            <person name="Fogelqvist J."/>
            <person name="Knaust A."/>
            <person name="Julke S."/>
            <person name="Lilja T."/>
            <person name="Dhandapani V."/>
            <person name="Bonilla-Rosso G."/>
            <person name="Karlsson M."/>
            <person name="Shevchenko A."/>
            <person name="Choi S.R."/>
            <person name="Kim H.G."/>
            <person name="Park J.Y."/>
            <person name="Lim Y.P."/>
            <person name="Ludwig-Muller J."/>
            <person name="Dixelius C."/>
        </authorList>
    </citation>
    <scope>NUCLEOTIDE SEQUENCE</scope>
    <source>
        <tissue evidence="1">Potato root galls</tissue>
    </source>
</reference>
<dbReference type="EMBL" id="HACM01003175">
    <property type="protein sequence ID" value="CRZ03617.1"/>
    <property type="molecule type" value="Transcribed_RNA"/>
</dbReference>
<evidence type="ECO:0000313" key="1">
    <source>
        <dbReference type="EMBL" id="CRZ03617.1"/>
    </source>
</evidence>
<sequence length="117" mass="13375">SVLCLMEMVIGVERYLVRHIERQSAIGVHAADAFSQRSDQQSLRHSSGRFQQRDLGGWVVNKDVDAPRQRHRRHRLGYRFFLSLWGSRPFGRSAPCGHDVHCLACYGPCWGHCSSLL</sequence>